<proteinExistence type="predicted"/>
<dbReference type="EMBL" id="BARS01001298">
    <property type="protein sequence ID" value="GAF69878.1"/>
    <property type="molecule type" value="Genomic_DNA"/>
</dbReference>
<accession>X0RM61</accession>
<feature type="non-terminal residue" evidence="1">
    <location>
        <position position="1"/>
    </location>
</feature>
<comment type="caution">
    <text evidence="1">The sequence shown here is derived from an EMBL/GenBank/DDBJ whole genome shotgun (WGS) entry which is preliminary data.</text>
</comment>
<organism evidence="1">
    <name type="scientific">marine sediment metagenome</name>
    <dbReference type="NCBI Taxonomy" id="412755"/>
    <lineage>
        <taxon>unclassified sequences</taxon>
        <taxon>metagenomes</taxon>
        <taxon>ecological metagenomes</taxon>
    </lineage>
</organism>
<protein>
    <recommendedName>
        <fullName evidence="2">DUF559 domain-containing protein</fullName>
    </recommendedName>
</protein>
<reference evidence="1" key="1">
    <citation type="journal article" date="2014" name="Front. Microbiol.">
        <title>High frequency of phylogenetically diverse reductive dehalogenase-homologous genes in deep subseafloor sedimentary metagenomes.</title>
        <authorList>
            <person name="Kawai M."/>
            <person name="Futagami T."/>
            <person name="Toyoda A."/>
            <person name="Takaki Y."/>
            <person name="Nishi S."/>
            <person name="Hori S."/>
            <person name="Arai W."/>
            <person name="Tsubouchi T."/>
            <person name="Morono Y."/>
            <person name="Uchiyama I."/>
            <person name="Ito T."/>
            <person name="Fujiyama A."/>
            <person name="Inagaki F."/>
            <person name="Takami H."/>
        </authorList>
    </citation>
    <scope>NUCLEOTIDE SEQUENCE</scope>
    <source>
        <strain evidence="1">Expedition CK06-06</strain>
    </source>
</reference>
<evidence type="ECO:0008006" key="2">
    <source>
        <dbReference type="Google" id="ProtNLM"/>
    </source>
</evidence>
<evidence type="ECO:0000313" key="1">
    <source>
        <dbReference type="EMBL" id="GAF69878.1"/>
    </source>
</evidence>
<sequence length="207" mass="24477">IQCVYCHSTFYKQKMYILRMIRNKKNNNGHTFHFCSRLCKSKASITKKEVECKNCKKMFFKLPNQIKKTKNNFCSRSCAATYNNTHKTTGIRRSKLEKWLEKQLTTLYPDLEIDFNQKDVINSELDIYIPSLKLAFEINGIFHYEPIYGEDKLDQIKNNDNRKFAACHENKIELCIIDTSQHKYVKPKTSQKYLDIITNILNKRLAS</sequence>
<name>X0RM61_9ZZZZ</name>
<dbReference type="AlphaFoldDB" id="X0RM61"/>
<gene>
    <name evidence="1" type="ORF">S01H1_02628</name>
</gene>